<dbReference type="GO" id="GO:0005829">
    <property type="term" value="C:cytosol"/>
    <property type="evidence" value="ECO:0007669"/>
    <property type="project" value="TreeGrafter"/>
</dbReference>
<dbReference type="GO" id="GO:0000045">
    <property type="term" value="P:autophagosome assembly"/>
    <property type="evidence" value="ECO:0007669"/>
    <property type="project" value="TreeGrafter"/>
</dbReference>
<evidence type="ECO:0000313" key="8">
    <source>
        <dbReference type="Proteomes" id="UP000807716"/>
    </source>
</evidence>
<comment type="similarity">
    <text evidence="1">Belongs to the ATG10 family.</text>
</comment>
<dbReference type="GO" id="GO:0061651">
    <property type="term" value="F:Atg12 conjugating enzyme activity"/>
    <property type="evidence" value="ECO:0007669"/>
    <property type="project" value="TreeGrafter"/>
</dbReference>
<dbReference type="GO" id="GO:0000422">
    <property type="term" value="P:autophagy of mitochondrion"/>
    <property type="evidence" value="ECO:0007669"/>
    <property type="project" value="TreeGrafter"/>
</dbReference>
<organism evidence="7 8">
    <name type="scientific">Actinomortierella ambigua</name>
    <dbReference type="NCBI Taxonomy" id="1343610"/>
    <lineage>
        <taxon>Eukaryota</taxon>
        <taxon>Fungi</taxon>
        <taxon>Fungi incertae sedis</taxon>
        <taxon>Mucoromycota</taxon>
        <taxon>Mortierellomycotina</taxon>
        <taxon>Mortierellomycetes</taxon>
        <taxon>Mortierellales</taxon>
        <taxon>Mortierellaceae</taxon>
        <taxon>Actinomortierella</taxon>
    </lineage>
</organism>
<reference evidence="7" key="1">
    <citation type="journal article" date="2020" name="Fungal Divers.">
        <title>Resolving the Mortierellaceae phylogeny through synthesis of multi-gene phylogenetics and phylogenomics.</title>
        <authorList>
            <person name="Vandepol N."/>
            <person name="Liber J."/>
            <person name="Desiro A."/>
            <person name="Na H."/>
            <person name="Kennedy M."/>
            <person name="Barry K."/>
            <person name="Grigoriev I.V."/>
            <person name="Miller A.N."/>
            <person name="O'Donnell K."/>
            <person name="Stajich J.E."/>
            <person name="Bonito G."/>
        </authorList>
    </citation>
    <scope>NUCLEOTIDE SEQUENCE</scope>
    <source>
        <strain evidence="7">BC1065</strain>
    </source>
</reference>
<dbReference type="OrthoDB" id="4089664at2759"/>
<keyword evidence="3" id="KW-0808">Transferase</keyword>
<keyword evidence="4" id="KW-0833">Ubl conjugation pathway</keyword>
<dbReference type="PANTHER" id="PTHR14957">
    <property type="entry name" value="UBIQUITIN-LIKE-CONJUGATING ENZYME ATG10"/>
    <property type="match status" value="1"/>
</dbReference>
<name>A0A9P6U8B9_9FUNG</name>
<keyword evidence="8" id="KW-1185">Reference proteome</keyword>
<evidence type="ECO:0000256" key="6">
    <source>
        <dbReference type="ARBA" id="ARBA00029833"/>
    </source>
</evidence>
<dbReference type="InterPro" id="IPR007135">
    <property type="entry name" value="Atg3/Atg10"/>
</dbReference>
<evidence type="ECO:0000256" key="4">
    <source>
        <dbReference type="ARBA" id="ARBA00022786"/>
    </source>
</evidence>
<evidence type="ECO:0000256" key="5">
    <source>
        <dbReference type="ARBA" id="ARBA00023006"/>
    </source>
</evidence>
<dbReference type="Proteomes" id="UP000807716">
    <property type="component" value="Unassembled WGS sequence"/>
</dbReference>
<evidence type="ECO:0000256" key="2">
    <source>
        <dbReference type="ARBA" id="ARBA00021099"/>
    </source>
</evidence>
<evidence type="ECO:0000256" key="1">
    <source>
        <dbReference type="ARBA" id="ARBA00005696"/>
    </source>
</evidence>
<dbReference type="PANTHER" id="PTHR14957:SF1">
    <property type="entry name" value="UBIQUITIN-LIKE-CONJUGATING ENZYME ATG10"/>
    <property type="match status" value="1"/>
</dbReference>
<dbReference type="GO" id="GO:0032446">
    <property type="term" value="P:protein modification by small protein conjugation"/>
    <property type="evidence" value="ECO:0007669"/>
    <property type="project" value="TreeGrafter"/>
</dbReference>
<evidence type="ECO:0000313" key="7">
    <source>
        <dbReference type="EMBL" id="KAG0263867.1"/>
    </source>
</evidence>
<evidence type="ECO:0000256" key="3">
    <source>
        <dbReference type="ARBA" id="ARBA00022679"/>
    </source>
</evidence>
<gene>
    <name evidence="7" type="ORF">DFQ27_001588</name>
</gene>
<dbReference type="Gene3D" id="3.30.1460.50">
    <property type="match status" value="1"/>
</dbReference>
<dbReference type="EMBL" id="JAAAJB010000154">
    <property type="protein sequence ID" value="KAG0263867.1"/>
    <property type="molecule type" value="Genomic_DNA"/>
</dbReference>
<keyword evidence="5" id="KW-0072">Autophagy</keyword>
<protein>
    <recommendedName>
        <fullName evidence="2">Ubiquitin-like-conjugating enzyme ATG10</fullName>
    </recommendedName>
    <alternativeName>
        <fullName evidence="6">Autophagy-related protein 10</fullName>
    </alternativeName>
</protein>
<accession>A0A9P6U8B9</accession>
<dbReference type="Pfam" id="PF03987">
    <property type="entry name" value="Autophagy_act_C"/>
    <property type="match status" value="1"/>
</dbReference>
<proteinExistence type="inferred from homology"/>
<dbReference type="AlphaFoldDB" id="A0A9P6U8B9"/>
<sequence>MVTHLDNTLLNAHLSYTQFEQAIKQFESQTRRHQPWSLVEYQVRKGVPAQFYLSRTDIVVDYPSSNASTEAINGSHSDHVPEINGDGDILVENEDSALEEIEDDAEAYQNHAFGEVLSASYHIVYSPTYQVPVLYFNAYRSNGVTISIDEIFTRLVPEAWRTAVRNAGLSGGVSQQV</sequence>
<comment type="caution">
    <text evidence="7">The sequence shown here is derived from an EMBL/GenBank/DDBJ whole genome shotgun (WGS) entry which is preliminary data.</text>
</comment>